<evidence type="ECO:0000256" key="14">
    <source>
        <dbReference type="ARBA" id="ARBA00023015"/>
    </source>
</evidence>
<reference evidence="24" key="2">
    <citation type="submission" date="2022-06" db="UniProtKB">
        <authorList>
            <consortium name="EnsemblMetazoa"/>
        </authorList>
    </citation>
    <scope>IDENTIFICATION</scope>
    <source>
        <strain evidence="24">PS312</strain>
    </source>
</reference>
<dbReference type="GO" id="GO:0016491">
    <property type="term" value="F:oxidoreductase activity"/>
    <property type="evidence" value="ECO:0007669"/>
    <property type="project" value="UniProtKB-KW"/>
</dbReference>
<dbReference type="SUPFAM" id="SSF58038">
    <property type="entry name" value="SNARE fusion complex"/>
    <property type="match status" value="1"/>
</dbReference>
<evidence type="ECO:0000256" key="8">
    <source>
        <dbReference type="ARBA" id="ARBA00022676"/>
    </source>
</evidence>
<keyword evidence="15 23" id="KW-0472">Membrane</keyword>
<keyword evidence="11 23" id="KW-1133">Transmembrane helix</keyword>
<dbReference type="InterPro" id="IPR003347">
    <property type="entry name" value="JmjC_dom"/>
</dbReference>
<dbReference type="GO" id="GO:0005789">
    <property type="term" value="C:endoplasmic reticulum membrane"/>
    <property type="evidence" value="ECO:0007669"/>
    <property type="project" value="UniProtKB-SubCell"/>
</dbReference>
<dbReference type="Pfam" id="PF13774">
    <property type="entry name" value="Longin"/>
    <property type="match status" value="1"/>
</dbReference>
<dbReference type="Gene3D" id="2.60.120.650">
    <property type="entry name" value="Cupin"/>
    <property type="match status" value="1"/>
</dbReference>
<evidence type="ECO:0000256" key="6">
    <source>
        <dbReference type="ARBA" id="ARBA00012645"/>
    </source>
</evidence>
<evidence type="ECO:0000256" key="23">
    <source>
        <dbReference type="SAM" id="Phobius"/>
    </source>
</evidence>
<evidence type="ECO:0000256" key="22">
    <source>
        <dbReference type="SAM" id="MobiDB-lite"/>
    </source>
</evidence>
<feature type="region of interest" description="Disordered" evidence="22">
    <location>
        <begin position="819"/>
        <end position="863"/>
    </location>
</feature>
<keyword evidence="12" id="KW-0560">Oxidoreductase</keyword>
<dbReference type="GO" id="GO:0032452">
    <property type="term" value="F:histone demethylase activity"/>
    <property type="evidence" value="ECO:0000318"/>
    <property type="project" value="GO_Central"/>
</dbReference>
<dbReference type="InterPro" id="IPR042855">
    <property type="entry name" value="V_SNARE_CC"/>
</dbReference>
<comment type="pathway">
    <text evidence="3">Protein modification; protein glycosylation.</text>
</comment>
<keyword evidence="9 23" id="KW-0812">Transmembrane</keyword>
<dbReference type="PROSITE" id="PS50859">
    <property type="entry name" value="LONGIN"/>
    <property type="match status" value="1"/>
</dbReference>
<evidence type="ECO:0000256" key="2">
    <source>
        <dbReference type="ARBA" id="ARBA00004444"/>
    </source>
</evidence>
<dbReference type="GO" id="GO:0004377">
    <property type="term" value="F:GDP-Man:Man(3)GlcNAc(2)-PP-Dol alpha-1,2-mannosyltransferase activity"/>
    <property type="evidence" value="ECO:0007669"/>
    <property type="project" value="UniProtKB-EC"/>
</dbReference>
<dbReference type="SUPFAM" id="SSF51197">
    <property type="entry name" value="Clavaminate synthase-like"/>
    <property type="match status" value="1"/>
</dbReference>
<dbReference type="InterPro" id="IPR031814">
    <property type="entry name" value="ALG11_N"/>
</dbReference>
<comment type="catalytic activity">
    <reaction evidence="20">
        <text>an alpha-D-Man-(1-&gt;3)-[alpha-D-Man-(1-&gt;6)]-beta-D-Man-(1-&gt;4)-beta-D-GlcNAc-(1-&gt;4)-alpha-D-GlcNAc-diphospho-di-trans,poly-cis-dolichol + 2 GDP-alpha-D-mannose = an alpha-D-Man-(1-&gt;2)-alpha-D-Man-(1-&gt;2)-alpha-D-Man-(1-&gt;3)-[alpha-D-Man-(1-&gt;6)]-beta-D-Man-(1-&gt;4)-beta-D-GlcNAc-(1-&gt;4)-alpha-D-GlcNAc-diphospho-di-trans,poly-cis-dolichol + 2 GDP + 2 H(+)</text>
        <dbReference type="Rhea" id="RHEA:29523"/>
        <dbReference type="Rhea" id="RHEA-COMP:19515"/>
        <dbReference type="Rhea" id="RHEA-COMP:19516"/>
        <dbReference type="ChEBI" id="CHEBI:15378"/>
        <dbReference type="ChEBI" id="CHEBI:57527"/>
        <dbReference type="ChEBI" id="CHEBI:58189"/>
        <dbReference type="ChEBI" id="CHEBI:132511"/>
        <dbReference type="ChEBI" id="CHEBI:132515"/>
        <dbReference type="EC" id="2.4.1.131"/>
    </reaction>
    <physiologicalReaction direction="left-to-right" evidence="20">
        <dbReference type="Rhea" id="RHEA:29524"/>
    </physiologicalReaction>
</comment>
<dbReference type="PROSITE" id="PS50892">
    <property type="entry name" value="V_SNARE"/>
    <property type="match status" value="1"/>
</dbReference>
<evidence type="ECO:0000256" key="13">
    <source>
        <dbReference type="ARBA" id="ARBA00023004"/>
    </source>
</evidence>
<dbReference type="InterPro" id="IPR038013">
    <property type="entry name" value="ALG11"/>
</dbReference>
<feature type="compositionally biased region" description="Polar residues" evidence="22">
    <location>
        <begin position="833"/>
        <end position="863"/>
    </location>
</feature>
<dbReference type="Gene3D" id="1.20.5.110">
    <property type="match status" value="1"/>
</dbReference>
<dbReference type="GO" id="GO:0046872">
    <property type="term" value="F:metal ion binding"/>
    <property type="evidence" value="ECO:0007669"/>
    <property type="project" value="UniProtKB-KW"/>
</dbReference>
<dbReference type="Pfam" id="PF00957">
    <property type="entry name" value="Synaptobrevin"/>
    <property type="match status" value="1"/>
</dbReference>
<evidence type="ECO:0000256" key="18">
    <source>
        <dbReference type="ARBA" id="ARBA00025701"/>
    </source>
</evidence>
<dbReference type="Gene3D" id="3.30.450.50">
    <property type="entry name" value="Longin domain"/>
    <property type="match status" value="1"/>
</dbReference>
<dbReference type="Proteomes" id="UP000005239">
    <property type="component" value="Unassembled WGS sequence"/>
</dbReference>
<keyword evidence="16" id="KW-0804">Transcription</keyword>
<evidence type="ECO:0000256" key="9">
    <source>
        <dbReference type="ARBA" id="ARBA00022692"/>
    </source>
</evidence>
<evidence type="ECO:0000256" key="16">
    <source>
        <dbReference type="ARBA" id="ARBA00023163"/>
    </source>
</evidence>
<dbReference type="PANTHER" id="PTHR23123">
    <property type="entry name" value="PHD/F-BOX CONTAINING PROTEIN"/>
    <property type="match status" value="1"/>
</dbReference>
<evidence type="ECO:0000256" key="12">
    <source>
        <dbReference type="ARBA" id="ARBA00023002"/>
    </source>
</evidence>
<gene>
    <name evidence="24" type="primary">WBGene00109372</name>
</gene>
<dbReference type="SMART" id="SM01270">
    <property type="entry name" value="Longin"/>
    <property type="match status" value="1"/>
</dbReference>
<dbReference type="InterPro" id="IPR045848">
    <property type="entry name" value="R-SNARE_YKT6"/>
</dbReference>
<keyword evidence="14" id="KW-0805">Transcription regulation</keyword>
<feature type="compositionally biased region" description="Polar residues" evidence="22">
    <location>
        <begin position="903"/>
        <end position="919"/>
    </location>
</feature>
<evidence type="ECO:0000313" key="24">
    <source>
        <dbReference type="EnsemblMetazoa" id="PPA19818.1"/>
    </source>
</evidence>
<feature type="transmembrane region" description="Helical" evidence="23">
    <location>
        <begin position="1238"/>
        <end position="1258"/>
    </location>
</feature>
<keyword evidence="8" id="KW-0328">Glycosyltransferase</keyword>
<dbReference type="InterPro" id="IPR011012">
    <property type="entry name" value="Longin-like_dom_sf"/>
</dbReference>
<reference evidence="25" key="1">
    <citation type="journal article" date="2008" name="Nat. Genet.">
        <title>The Pristionchus pacificus genome provides a unique perspective on nematode lifestyle and parasitism.</title>
        <authorList>
            <person name="Dieterich C."/>
            <person name="Clifton S.W."/>
            <person name="Schuster L.N."/>
            <person name="Chinwalla A."/>
            <person name="Delehaunty K."/>
            <person name="Dinkelacker I."/>
            <person name="Fulton L."/>
            <person name="Fulton R."/>
            <person name="Godfrey J."/>
            <person name="Minx P."/>
            <person name="Mitreva M."/>
            <person name="Roeseler W."/>
            <person name="Tian H."/>
            <person name="Witte H."/>
            <person name="Yang S.P."/>
            <person name="Wilson R.K."/>
            <person name="Sommer R.J."/>
        </authorList>
    </citation>
    <scope>NUCLEOTIDE SEQUENCE [LARGE SCALE GENOMIC DNA]</scope>
    <source>
        <strain evidence="25">PS312</strain>
    </source>
</reference>
<dbReference type="InterPro" id="IPR001296">
    <property type="entry name" value="Glyco_trans_1"/>
</dbReference>
<dbReference type="GO" id="GO:0030659">
    <property type="term" value="C:cytoplasmic vesicle membrane"/>
    <property type="evidence" value="ECO:0007669"/>
    <property type="project" value="UniProtKB-SubCell"/>
</dbReference>
<evidence type="ECO:0000256" key="5">
    <source>
        <dbReference type="ARBA" id="ARBA00009481"/>
    </source>
</evidence>
<dbReference type="CDD" id="cd03806">
    <property type="entry name" value="GT4_ALG11-like"/>
    <property type="match status" value="1"/>
</dbReference>
<evidence type="ECO:0000313" key="25">
    <source>
        <dbReference type="Proteomes" id="UP000005239"/>
    </source>
</evidence>
<dbReference type="GO" id="GO:0006338">
    <property type="term" value="P:chromatin remodeling"/>
    <property type="evidence" value="ECO:0000318"/>
    <property type="project" value="GO_Central"/>
</dbReference>
<evidence type="ECO:0000256" key="11">
    <source>
        <dbReference type="ARBA" id="ARBA00022989"/>
    </source>
</evidence>
<evidence type="ECO:0000256" key="10">
    <source>
        <dbReference type="ARBA" id="ARBA00022723"/>
    </source>
</evidence>
<comment type="function">
    <text evidence="17">Vesicular soluble NSF attachment protein receptor (v-SNARE) mediating vesicle docking and fusion to a specific acceptor cellular compartment. Functions in endoplasmic reticulum to Golgi transport; as part of a SNARE complex composed of GOSR1, GOSR2 and STX5. Functions in early/recycling endosome to TGN transport; as part of a SNARE complex composed of BET1L, GOSR1 and STX5. Has a S-palmitoyl transferase activity.</text>
</comment>
<feature type="region of interest" description="Disordered" evidence="22">
    <location>
        <begin position="671"/>
        <end position="706"/>
    </location>
</feature>
<dbReference type="EnsemblMetazoa" id="PPA19818.1">
    <property type="protein sequence ID" value="PPA19818.1"/>
    <property type="gene ID" value="WBGene00109372"/>
</dbReference>
<dbReference type="GO" id="GO:0000139">
    <property type="term" value="C:Golgi membrane"/>
    <property type="evidence" value="ECO:0007669"/>
    <property type="project" value="UniProtKB-SubCell"/>
</dbReference>
<dbReference type="SMART" id="SM00558">
    <property type="entry name" value="JmjC"/>
    <property type="match status" value="1"/>
</dbReference>
<organism evidence="24 25">
    <name type="scientific">Pristionchus pacificus</name>
    <name type="common">Parasitic nematode worm</name>
    <dbReference type="NCBI Taxonomy" id="54126"/>
    <lineage>
        <taxon>Eukaryota</taxon>
        <taxon>Metazoa</taxon>
        <taxon>Ecdysozoa</taxon>
        <taxon>Nematoda</taxon>
        <taxon>Chromadorea</taxon>
        <taxon>Rhabditida</taxon>
        <taxon>Rhabditina</taxon>
        <taxon>Diplogasteromorpha</taxon>
        <taxon>Diplogasteroidea</taxon>
        <taxon>Neodiplogasteridae</taxon>
        <taxon>Pristionchus</taxon>
    </lineage>
</organism>
<feature type="compositionally biased region" description="Low complexity" evidence="22">
    <location>
        <begin position="921"/>
        <end position="952"/>
    </location>
</feature>
<evidence type="ECO:0000256" key="4">
    <source>
        <dbReference type="ARBA" id="ARBA00008025"/>
    </source>
</evidence>
<feature type="compositionally biased region" description="Basic and acidic residues" evidence="22">
    <location>
        <begin position="671"/>
        <end position="698"/>
    </location>
</feature>
<protein>
    <recommendedName>
        <fullName evidence="7">GDP-Man:Man(3)GlcNAc(2)-PP-Dol alpha-1,2-mannosyltransferase</fullName>
        <ecNumber evidence="6">2.4.1.131</ecNumber>
    </recommendedName>
    <alternativeName>
        <fullName evidence="19">Asparagine-linked glycosylation protein 11 homolog</fullName>
    </alternativeName>
</protein>
<feature type="transmembrane region" description="Helical" evidence="23">
    <location>
        <begin position="1025"/>
        <end position="1041"/>
    </location>
</feature>
<keyword evidence="8" id="KW-0808">Transferase</keyword>
<dbReference type="SUPFAM" id="SSF53756">
    <property type="entry name" value="UDP-Glycosyltransferase/glycogen phosphorylase"/>
    <property type="match status" value="1"/>
</dbReference>
<evidence type="ECO:0000256" key="1">
    <source>
        <dbReference type="ARBA" id="ARBA00004389"/>
    </source>
</evidence>
<dbReference type="Gene3D" id="3.40.50.2000">
    <property type="entry name" value="Glycogen Phosphorylase B"/>
    <property type="match status" value="1"/>
</dbReference>
<comment type="subcellular location">
    <subcellularLocation>
        <location evidence="18">Cytoplasmic vesicle membrane</location>
        <topology evidence="18">Lipid-anchor</topology>
        <orientation evidence="18">Cytoplasmic side</orientation>
    </subcellularLocation>
    <subcellularLocation>
        <location evidence="1">Endoplasmic reticulum membrane</location>
        <topology evidence="1">Single-pass membrane protein</topology>
    </subcellularLocation>
    <subcellularLocation>
        <location evidence="2">Golgi apparatus membrane</location>
        <topology evidence="2">Lipid-anchor</topology>
        <orientation evidence="2">Cytoplasmic side</orientation>
    </subcellularLocation>
</comment>
<accession>A0A8R1YEG4</accession>
<dbReference type="EC" id="2.4.1.131" evidence="6"/>
<feature type="transmembrane region" description="Helical" evidence="23">
    <location>
        <begin position="1178"/>
        <end position="1198"/>
    </location>
</feature>
<dbReference type="PROSITE" id="PS51184">
    <property type="entry name" value="JMJC"/>
    <property type="match status" value="1"/>
</dbReference>
<dbReference type="InterPro" id="IPR050690">
    <property type="entry name" value="JHDM1_Histone_Demethylase"/>
</dbReference>
<dbReference type="Pfam" id="PF15924">
    <property type="entry name" value="ALG11_N"/>
    <property type="match status" value="1"/>
</dbReference>
<evidence type="ECO:0000256" key="19">
    <source>
        <dbReference type="ARBA" id="ARBA00032517"/>
    </source>
</evidence>
<dbReference type="CDD" id="cd14824">
    <property type="entry name" value="Longin"/>
    <property type="match status" value="1"/>
</dbReference>
<keyword evidence="13" id="KW-0408">Iron</keyword>
<evidence type="ECO:0000256" key="15">
    <source>
        <dbReference type="ARBA" id="ARBA00023136"/>
    </source>
</evidence>
<feature type="region of interest" description="Disordered" evidence="22">
    <location>
        <begin position="14"/>
        <end position="51"/>
    </location>
</feature>
<evidence type="ECO:0000256" key="17">
    <source>
        <dbReference type="ARBA" id="ARBA00025256"/>
    </source>
</evidence>
<feature type="region of interest" description="Disordered" evidence="22">
    <location>
        <begin position="884"/>
        <end position="958"/>
    </location>
</feature>
<feature type="transmembrane region" description="Helical" evidence="23">
    <location>
        <begin position="1134"/>
        <end position="1158"/>
    </location>
</feature>
<dbReference type="InterPro" id="IPR010908">
    <property type="entry name" value="Longin_dom"/>
</dbReference>
<name>A0A2A6BJ61_PRIPA</name>
<evidence type="ECO:0000256" key="7">
    <source>
        <dbReference type="ARBA" id="ARBA00022018"/>
    </source>
</evidence>
<dbReference type="Pfam" id="PF00534">
    <property type="entry name" value="Glycos_transf_1"/>
    <property type="match status" value="1"/>
</dbReference>
<comment type="similarity">
    <text evidence="4">Belongs to the synaptobrevin family.</text>
</comment>
<dbReference type="CDD" id="cd15867">
    <property type="entry name" value="R-SNARE_YKT6"/>
    <property type="match status" value="1"/>
</dbReference>
<dbReference type="GO" id="GO:0003712">
    <property type="term" value="F:transcription coregulator activity"/>
    <property type="evidence" value="ECO:0000318"/>
    <property type="project" value="GO_Central"/>
</dbReference>
<evidence type="ECO:0000256" key="21">
    <source>
        <dbReference type="ARBA" id="ARBA00045128"/>
    </source>
</evidence>
<dbReference type="SUPFAM" id="SSF64356">
    <property type="entry name" value="SNARE-like"/>
    <property type="match status" value="1"/>
</dbReference>
<accession>A0A2A6BJ61</accession>
<dbReference type="Pfam" id="PF02373">
    <property type="entry name" value="JmjC"/>
    <property type="match status" value="1"/>
</dbReference>
<comment type="function">
    <text evidence="21">GDP-Man:Man(3)GlcNAc(2)-PP-Dol alpha-1,2-mannosyltransferase that operates in the biosynthetic pathway of dolichol-linked oligosaccharides, the glycan precursors employed in protein asparagine (N)-glycosylation. The assembly of dolichol-linked oligosaccharides begins on the cytosolic side of the endoplasmic reticulum membrane and finishes in its lumen. The sequential addition of sugars to dolichol pyrophosphate produces dolichol-linked oligosaccharides containing fourteen sugars, including two GlcNAcs, nine mannoses and three glucoses. Once assembled, the oligosaccharide is transferred from the lipid to nascent proteins by oligosaccharyltransferases. Catalyzes, on the cytoplasmic face of the endoplasmic reticulum, the addition of the fourth and fifth mannose residues to the dolichol-linked oligosaccharide chain, to produce Man(5)GlcNAc(2)-PP-dolichol core oligosaccharide. Man(5)GlcNAc(2)-PP-dolichol is a substrate for ALG3, the following enzyme in the biosynthetic pathway.</text>
</comment>
<proteinExistence type="inferred from homology"/>
<comment type="similarity">
    <text evidence="5">Belongs to the glycosyltransferase group 1 family. Glycosyltransferase 4 subfamily.</text>
</comment>
<sequence>MLFNSTQCMKTYIAEQMPPKKKPVAAGASGSKRRMNRESSSSESGESMDDSDYQLAMDIAQRRTTRQSARTCMLKIRGDSLVDEEMEAQEDQKPKDVSYDYQELLNDPAYNKPELYKSMEPEEFNMDYYHRTGLTEVLKFSCPPEKLGMKMVDDDFTVDDVEKLVGGDRMITVVVVATQQSEDMPLKKFIEFYKNVDGRQSNSSKDDTKRTLYNVLSLEFSNTALTDLVQSPSLVREIDWASSWPDERKMRSISFEDDGTFNIHNRYPRVENYCLMSPNECYTDFHIDFHGTSVWYHVKKGKKVFWIIEPTEQNLKMYEEYMKNTESSAFFGTIVETCARVEVLPGNTLIIPSGWIHAVYTPVDSLVFGGNFLHSRSALMQLNVLQGENRIGINKKYRYPYSEEAVFFYLNKVVKEVTGRQHIRPMSRNQQNHYYEYVGEQFREKNMHHRVPLKADYDDDGVTWKQRWEETAEYIESKAKLAKWDGNGMEEMEKDEENDVKKVDGDYDGMPILSPKKEVNDGMPVLSPMKEVNEDEKTIDVKVEEKDMPEFGGHDDMFIDDLTFYHPVSFNLDAGRGATAVHTLPLSTVEPRIKISKVTLKKAIHQLEVVQWEGLIVNLLKKSKVDVPDGLTRPNSLIQTFCKLLKWRRKIVEEEEGIKLGRCVLPDKEGSRRLHEEQKRAAAERKRKNEEKKMKIEDGDGEEDIDWTEDCEQPKKKKTRKSEEVGKMGRWMTMTDVSTRDYRPPKEKDYKVKWEEDAVRFHTAARRKLYWKNERYKLEVKHDHLLDDDDHDDTHRDEIDVVDGGITHSMITRGGEMMEGINVHTGGDGPSHPITSTSASNDHSSPLNIQSRSSSFSRRPIQTMQQTPSLILYASSPIARRISRISTDGWGGMNGERRDRQSSGRSPTRKPSSQFSSSDIPPLSLTPSHTPHTPVTPTTSSTPIHSTTLSTSKQTRLSQAEQFTMAAPKVIDAPRLATPLVPTQSSNSDLSVLSQSNSISGIDPLPSDIWCGQMERVHAFSSTKMIYWLFASILTLLFLSYRRRKPNTIAFFHPYCNAGGGGERVLWCAIRSMQARFPKLKYVIFSGDRDASKEQILLRAKQRFDIEIDPSNVDFIFLKLRTVVEARWYPRFTLLLQTLMGGVLSLEALCYFCPSLMIDSMGYPLSLPIFKWFGGCHVAAYVHYPTISCVLTVCVYNVDSIAYMIDLVARRHTSYNNNESIAHNATLSLLKLYYYKTFALAYGLAGIAADVVMVNGSWTASHISKLWKQTCSIVFPPCDIEGLLALPGTSEEILTNEKRVNILSIGQIRPEKDHRLQLEVLKEVLEGIKKKKLDVKVSLTIAGGCRNEEDEMRVNHLKEYAKKLGVEKNLEWKLNVPYGELYQLLNSSLISIHTMRNEHFGISVVEALAAGTIMVAHKSGGPLMDIVDPCEGVASVGYLADTKEGIQYTRFASRPRNFVPEMKVFALQVLKKSDDGKGTILKTANNLASFSFFQRGSVQCKMLMIEEFMTFTGKLLVERTAAGSRSTVKENEYYCHVHVRPDGLAGVTITDGEYQSRVAFSMLTRVLDDFNQKTPNWRSINDEKACGYLGLPEFLERYQNPREADPMTRVQEEVEETKIVMHNTIQSVLERGEKLDDLVKKSENLSDQSKMFYTQARKMNKCCNYV</sequence>
<keyword evidence="25" id="KW-1185">Reference proteome</keyword>
<keyword evidence="10" id="KW-0479">Metal-binding</keyword>
<evidence type="ECO:0000256" key="20">
    <source>
        <dbReference type="ARBA" id="ARBA00045065"/>
    </source>
</evidence>
<evidence type="ECO:0000256" key="3">
    <source>
        <dbReference type="ARBA" id="ARBA00004922"/>
    </source>
</evidence>
<dbReference type="GO" id="GO:0006357">
    <property type="term" value="P:regulation of transcription by RNA polymerase II"/>
    <property type="evidence" value="ECO:0000318"/>
    <property type="project" value="GO_Central"/>
</dbReference>